<dbReference type="PROSITE" id="PS50012">
    <property type="entry name" value="RCC1_3"/>
    <property type="match status" value="1"/>
</dbReference>
<evidence type="ECO:0000313" key="4">
    <source>
        <dbReference type="Proteomes" id="UP001149090"/>
    </source>
</evidence>
<evidence type="ECO:0000313" key="3">
    <source>
        <dbReference type="EMBL" id="KAJ5074282.1"/>
    </source>
</evidence>
<comment type="caution">
    <text evidence="3">The sequence shown here is derived from an EMBL/GenBank/DDBJ whole genome shotgun (WGS) entry which is preliminary data.</text>
</comment>
<evidence type="ECO:0000259" key="2">
    <source>
        <dbReference type="PROSITE" id="PS50097"/>
    </source>
</evidence>
<keyword evidence="4" id="KW-1185">Reference proteome</keyword>
<dbReference type="SUPFAM" id="SSF54695">
    <property type="entry name" value="POZ domain"/>
    <property type="match status" value="1"/>
</dbReference>
<dbReference type="EMBL" id="JAPDFW010000070">
    <property type="protein sequence ID" value="KAJ5074282.1"/>
    <property type="molecule type" value="Genomic_DNA"/>
</dbReference>
<protein>
    <submittedName>
        <fullName evidence="3">Btk-binding protein-related</fullName>
    </submittedName>
</protein>
<dbReference type="Proteomes" id="UP001149090">
    <property type="component" value="Unassembled WGS sequence"/>
</dbReference>
<organism evidence="3 4">
    <name type="scientific">Anaeramoeba ignava</name>
    <name type="common">Anaerobic marine amoeba</name>
    <dbReference type="NCBI Taxonomy" id="1746090"/>
    <lineage>
        <taxon>Eukaryota</taxon>
        <taxon>Metamonada</taxon>
        <taxon>Anaeramoebidae</taxon>
        <taxon>Anaeramoeba</taxon>
    </lineage>
</organism>
<dbReference type="Gene3D" id="3.30.710.10">
    <property type="entry name" value="Potassium Channel Kv1.1, Chain A"/>
    <property type="match status" value="2"/>
</dbReference>
<accession>A0A9Q0LJY3</accession>
<dbReference type="Pfam" id="PF13540">
    <property type="entry name" value="RCC1_2"/>
    <property type="match status" value="1"/>
</dbReference>
<gene>
    <name evidence="3" type="ORF">M0811_00911</name>
</gene>
<dbReference type="PANTHER" id="PTHR45982">
    <property type="entry name" value="REGULATOR OF CHROMOSOME CONDENSATION"/>
    <property type="match status" value="1"/>
</dbReference>
<dbReference type="Gene3D" id="2.130.10.30">
    <property type="entry name" value="Regulator of chromosome condensation 1/beta-lactamase-inhibitor protein II"/>
    <property type="match status" value="1"/>
</dbReference>
<dbReference type="InterPro" id="IPR011333">
    <property type="entry name" value="SKP1/BTB/POZ_sf"/>
</dbReference>
<dbReference type="InterPro" id="IPR000210">
    <property type="entry name" value="BTB/POZ_dom"/>
</dbReference>
<dbReference type="PANTHER" id="PTHR45982:SF1">
    <property type="entry name" value="REGULATOR OF CHROMOSOME CONDENSATION"/>
    <property type="match status" value="1"/>
</dbReference>
<sequence>MLFYSREDRNNVWFFGRNPFLSSYSSDPSRTLKPHQLVTLKIQEQPIKQVSSDEKISSILFANGEVLEFINGSTQKLKLPKIKKILLSFEKEILLSQDGDVFIRNYHYSPKHEDTFIEISSLIEDSNDRKIIDFTSGRSSIYLLTSNQNAYGFGSNEKCQLGLDSKTLKKAEKPVLMMQNVTKIYSGIFSNSVFLLDSNQEIFGCGLSFNGQLGLGEIKAKESYVRKPMPIQNIPKGKIINIHLDHYYSLILIENKESGIRTLYSSGSHEIKGIKKQPTKTEFSEVKINALKNDSIFDFYVGFYHILILTSKGNLIGYGSNRDGQLGLPKRKFYPKFIQIKLPELSYDIFNYNIYCGQFNSILYYPLISSLEEDLIQLFKRKEFCDISFKTINGENIEAHKLILQYRIKEGFLAKFEEFVSQKSIQEANQIFEMIYSNNPIINTKLYQETKEFLNKESLIQSMKRMYLNSNENEKDFIIQRKEKSVKFPKIILSARSELYRGMFLSVTEDKSNKVNDYSELSDESFEILEYWIYTNQIKKRIQITKEMLKEIERGMDYFQLNQANPNLFSLLYIEYNKRQEDEDLYKKNKKKKNK</sequence>
<feature type="repeat" description="RCC1" evidence="1">
    <location>
        <begin position="200"/>
        <end position="255"/>
    </location>
</feature>
<dbReference type="SUPFAM" id="SSF50985">
    <property type="entry name" value="RCC1/BLIP-II"/>
    <property type="match status" value="1"/>
</dbReference>
<dbReference type="InterPro" id="IPR009091">
    <property type="entry name" value="RCC1/BLIP-II"/>
</dbReference>
<dbReference type="PROSITE" id="PS50097">
    <property type="entry name" value="BTB"/>
    <property type="match status" value="1"/>
</dbReference>
<reference evidence="3" key="1">
    <citation type="submission" date="2022-10" db="EMBL/GenBank/DDBJ databases">
        <title>Novel sulphate-reducing endosymbionts in the free-living metamonad Anaeramoeba.</title>
        <authorList>
            <person name="Jerlstrom-Hultqvist J."/>
            <person name="Cepicka I."/>
            <person name="Gallot-Lavallee L."/>
            <person name="Salas-Leiva D."/>
            <person name="Curtis B.A."/>
            <person name="Zahonova K."/>
            <person name="Pipaliya S."/>
            <person name="Dacks J."/>
            <person name="Roger A.J."/>
        </authorList>
    </citation>
    <scope>NUCLEOTIDE SEQUENCE</scope>
    <source>
        <strain evidence="3">BMAN</strain>
    </source>
</reference>
<dbReference type="AlphaFoldDB" id="A0A9Q0LJY3"/>
<dbReference type="Pfam" id="PF00651">
    <property type="entry name" value="BTB"/>
    <property type="match status" value="1"/>
</dbReference>
<name>A0A9Q0LJY3_ANAIG</name>
<feature type="domain" description="BTB" evidence="2">
    <location>
        <begin position="475"/>
        <end position="542"/>
    </location>
</feature>
<proteinExistence type="predicted"/>
<dbReference type="InterPro" id="IPR000408">
    <property type="entry name" value="Reg_chr_condens"/>
</dbReference>
<evidence type="ECO:0000256" key="1">
    <source>
        <dbReference type="PROSITE-ProRule" id="PRU00235"/>
    </source>
</evidence>
<dbReference type="InterPro" id="IPR051553">
    <property type="entry name" value="Ran_GTPase-activating"/>
</dbReference>